<comment type="caution">
    <text evidence="2">The sequence shown here is derived from an EMBL/GenBank/DDBJ whole genome shotgun (WGS) entry which is preliminary data.</text>
</comment>
<reference evidence="2 3" key="1">
    <citation type="journal article" date="2015" name="Nature">
        <title>rRNA introns, odd ribosomes, and small enigmatic genomes across a large radiation of phyla.</title>
        <authorList>
            <person name="Brown C.T."/>
            <person name="Hug L.A."/>
            <person name="Thomas B.C."/>
            <person name="Sharon I."/>
            <person name="Castelle C.J."/>
            <person name="Singh A."/>
            <person name="Wilkins M.J."/>
            <person name="Williams K.H."/>
            <person name="Banfield J.F."/>
        </authorList>
    </citation>
    <scope>NUCLEOTIDE SEQUENCE [LARGE SCALE GENOMIC DNA]</scope>
</reference>
<dbReference type="PROSITE" id="PS50172">
    <property type="entry name" value="BRCT"/>
    <property type="match status" value="1"/>
</dbReference>
<evidence type="ECO:0000313" key="3">
    <source>
        <dbReference type="Proteomes" id="UP000034307"/>
    </source>
</evidence>
<name>A0A0G1RJX2_9BACT</name>
<feature type="domain" description="BRCT" evidence="1">
    <location>
        <begin position="1"/>
        <end position="22"/>
    </location>
</feature>
<dbReference type="AlphaFoldDB" id="A0A0G1RJX2"/>
<dbReference type="Proteomes" id="UP000034307">
    <property type="component" value="Unassembled WGS sequence"/>
</dbReference>
<accession>A0A0G1RJX2</accession>
<protein>
    <recommendedName>
        <fullName evidence="1">BRCT domain-containing protein</fullName>
    </recommendedName>
</protein>
<dbReference type="EMBL" id="LCNO01000017">
    <property type="protein sequence ID" value="KKU57387.1"/>
    <property type="molecule type" value="Genomic_DNA"/>
</dbReference>
<gene>
    <name evidence="2" type="ORF">UX80_C0017G0005</name>
</gene>
<sequence length="94" mass="11504">MQEWLWSCDKIDRMIGNRPYFLWDYDLTERGVREVLRGSNQTDKIWMLSRILESARFEDVWKYISLSEVKSMFHLLKLKPAVRRAWEHALTVWQ</sequence>
<dbReference type="InterPro" id="IPR001357">
    <property type="entry name" value="BRCT_dom"/>
</dbReference>
<dbReference type="STRING" id="1618358.UX80_C0017G0005"/>
<organism evidence="2 3">
    <name type="scientific">Candidatus Amesbacteria bacterium GW2011_GWA2_47_11b</name>
    <dbReference type="NCBI Taxonomy" id="1618358"/>
    <lineage>
        <taxon>Bacteria</taxon>
        <taxon>Candidatus Amesiibacteriota</taxon>
    </lineage>
</organism>
<evidence type="ECO:0000313" key="2">
    <source>
        <dbReference type="EMBL" id="KKU57387.1"/>
    </source>
</evidence>
<evidence type="ECO:0000259" key="1">
    <source>
        <dbReference type="PROSITE" id="PS50172"/>
    </source>
</evidence>
<proteinExistence type="predicted"/>